<protein>
    <recommendedName>
        <fullName evidence="1">DUF4382 domain-containing protein</fullName>
    </recommendedName>
</protein>
<dbReference type="eggNOG" id="ENOG50309D6">
    <property type="taxonomic scope" value="Bacteria"/>
</dbReference>
<dbReference type="Pfam" id="PF14321">
    <property type="entry name" value="DUF4382"/>
    <property type="match status" value="1"/>
</dbReference>
<evidence type="ECO:0000313" key="2">
    <source>
        <dbReference type="EMBL" id="CAG19073.1"/>
    </source>
</evidence>
<feature type="domain" description="DUF4382" evidence="1">
    <location>
        <begin position="19"/>
        <end position="190"/>
    </location>
</feature>
<dbReference type="InterPro" id="IPR025491">
    <property type="entry name" value="DUF4382"/>
</dbReference>
<keyword evidence="3" id="KW-1185">Reference proteome</keyword>
<reference evidence="3" key="1">
    <citation type="journal article" date="2005" name="Science">
        <title>Life at depth: Photobacterium profundum genome sequence and expression analysis.</title>
        <authorList>
            <person name="Vezzi A."/>
            <person name="Campanaro S."/>
            <person name="D'Angelo M."/>
            <person name="Simonato F."/>
            <person name="Vitulo N."/>
            <person name="Lauro F.M."/>
            <person name="Cestaro A."/>
            <person name="Malacrida G."/>
            <person name="Simionati B."/>
            <person name="Cannata N."/>
            <person name="Romualdi C."/>
            <person name="Bartlett D.H."/>
            <person name="Valle G."/>
        </authorList>
    </citation>
    <scope>NUCLEOTIDE SEQUENCE [LARGE SCALE GENOMIC DNA]</scope>
    <source>
        <strain evidence="3">ATCC BAA-1253 / SS9</strain>
    </source>
</reference>
<dbReference type="AlphaFoldDB" id="Q6LUF2"/>
<evidence type="ECO:0000259" key="1">
    <source>
        <dbReference type="Pfam" id="PF14321"/>
    </source>
</evidence>
<dbReference type="STRING" id="298386.PBPRA0652"/>
<dbReference type="Proteomes" id="UP000000593">
    <property type="component" value="Chromosome 1"/>
</dbReference>
<dbReference type="HOGENOM" id="CLU_072066_0_0_6"/>
<evidence type="ECO:0000313" key="3">
    <source>
        <dbReference type="Proteomes" id="UP000000593"/>
    </source>
</evidence>
<gene>
    <name evidence="2" type="ordered locus">PBPRA0652</name>
</gene>
<name>Q6LUF2_PHOPR</name>
<sequence length="312" mass="33063">MSAALAGCGGSDSSDSNGTGTFSLAFSDAPVDGLEQVCVAFDQISVHHVDGGESSWGTTSFAADQSSPECVPEGLTIPSDSNGNPDFMVINLMAYQGNDSLQVLSDELMESGKYTQMRLSVLEDGSHSDGTPYSHVIETDTNSVEGIRVPSGELKLDGFDVIADATQAYTLEFDLRKSMVQNANGYQLKPRGVRLVNNESVAAIDGTVSSIACNDYTNNINDAFVYVYPASTPEYGDLGSEFEPYTSVAVDVDPLTQNGTFDVGYVPFGTYDLAVVCNGSEDHPEIGGDQLEIADSIQQDLILSTTGLTVSF</sequence>
<accession>Q6LUF2</accession>
<proteinExistence type="predicted"/>
<dbReference type="EMBL" id="CR378665">
    <property type="protein sequence ID" value="CAG19073.1"/>
    <property type="molecule type" value="Genomic_DNA"/>
</dbReference>
<organism evidence="2 3">
    <name type="scientific">Photobacterium profundum (strain SS9)</name>
    <dbReference type="NCBI Taxonomy" id="298386"/>
    <lineage>
        <taxon>Bacteria</taxon>
        <taxon>Pseudomonadati</taxon>
        <taxon>Pseudomonadota</taxon>
        <taxon>Gammaproteobacteria</taxon>
        <taxon>Vibrionales</taxon>
        <taxon>Vibrionaceae</taxon>
        <taxon>Photobacterium</taxon>
    </lineage>
</organism>
<dbReference type="KEGG" id="ppr:PBPRA0652"/>